<evidence type="ECO:0000313" key="2">
    <source>
        <dbReference type="EMBL" id="GFD56851.1"/>
    </source>
</evidence>
<accession>A0A699XIX4</accession>
<evidence type="ECO:0000256" key="1">
    <source>
        <dbReference type="SAM" id="MobiDB-lite"/>
    </source>
</evidence>
<sequence>RKSAAARRRAAPGRSRGLRRRRGSRSCLHLRVDVIRAALGTGALFDDVLLGPEPPGGADRHRHCGPDHGPGREDRADEQDGGGDRRRER</sequence>
<feature type="region of interest" description="Disordered" evidence="1">
    <location>
        <begin position="46"/>
        <end position="89"/>
    </location>
</feature>
<feature type="compositionally biased region" description="Basic and acidic residues" evidence="1">
    <location>
        <begin position="64"/>
        <end position="75"/>
    </location>
</feature>
<organism evidence="2">
    <name type="scientific">Tanacetum cinerariifolium</name>
    <name type="common">Dalmatian daisy</name>
    <name type="synonym">Chrysanthemum cinerariifolium</name>
    <dbReference type="NCBI Taxonomy" id="118510"/>
    <lineage>
        <taxon>Eukaryota</taxon>
        <taxon>Viridiplantae</taxon>
        <taxon>Streptophyta</taxon>
        <taxon>Embryophyta</taxon>
        <taxon>Tracheophyta</taxon>
        <taxon>Spermatophyta</taxon>
        <taxon>Magnoliopsida</taxon>
        <taxon>eudicotyledons</taxon>
        <taxon>Gunneridae</taxon>
        <taxon>Pentapetalae</taxon>
        <taxon>asterids</taxon>
        <taxon>campanulids</taxon>
        <taxon>Asterales</taxon>
        <taxon>Asteraceae</taxon>
        <taxon>Asteroideae</taxon>
        <taxon>Anthemideae</taxon>
        <taxon>Anthemidinae</taxon>
        <taxon>Tanacetum</taxon>
    </lineage>
</organism>
<dbReference type="EMBL" id="BKCJ011834096">
    <property type="protein sequence ID" value="GFD56851.1"/>
    <property type="molecule type" value="Genomic_DNA"/>
</dbReference>
<feature type="non-terminal residue" evidence="2">
    <location>
        <position position="1"/>
    </location>
</feature>
<name>A0A699XIX4_TANCI</name>
<feature type="region of interest" description="Disordered" evidence="1">
    <location>
        <begin position="1"/>
        <end position="23"/>
    </location>
</feature>
<reference evidence="2" key="1">
    <citation type="journal article" date="2019" name="Sci. Rep.">
        <title>Draft genome of Tanacetum cinerariifolium, the natural source of mosquito coil.</title>
        <authorList>
            <person name="Yamashiro T."/>
            <person name="Shiraishi A."/>
            <person name="Satake H."/>
            <person name="Nakayama K."/>
        </authorList>
    </citation>
    <scope>NUCLEOTIDE SEQUENCE</scope>
</reference>
<gene>
    <name evidence="2" type="ORF">Tci_928820</name>
</gene>
<proteinExistence type="predicted"/>
<feature type="non-terminal residue" evidence="2">
    <location>
        <position position="89"/>
    </location>
</feature>
<dbReference type="AlphaFoldDB" id="A0A699XIX4"/>
<protein>
    <submittedName>
        <fullName evidence="2">Uncharacterized protein</fullName>
    </submittedName>
</protein>
<comment type="caution">
    <text evidence="2">The sequence shown here is derived from an EMBL/GenBank/DDBJ whole genome shotgun (WGS) entry which is preliminary data.</text>
</comment>